<dbReference type="PANTHER" id="PTHR21366">
    <property type="entry name" value="GLYOXALASE FAMILY PROTEIN"/>
    <property type="match status" value="1"/>
</dbReference>
<dbReference type="InterPro" id="IPR050383">
    <property type="entry name" value="GlyoxalaseI/FosfomycinResist"/>
</dbReference>
<reference evidence="4 5" key="1">
    <citation type="submission" date="2016-03" db="EMBL/GenBank/DDBJ databases">
        <title>Genome sequence of Rhodococcus kyotonensis KB10.</title>
        <authorList>
            <person name="Jeong H."/>
            <person name="Hong C.E."/>
            <person name="Jo S.H."/>
            <person name="Park J.M."/>
        </authorList>
    </citation>
    <scope>NUCLEOTIDE SEQUENCE [LARGE SCALE GENOMIC DNA]</scope>
    <source>
        <strain evidence="4 5">KB10</strain>
    </source>
</reference>
<feature type="domain" description="VOC" evidence="3">
    <location>
        <begin position="7"/>
        <end position="139"/>
    </location>
</feature>
<name>A0A177YGF6_9NOCA</name>
<keyword evidence="2" id="KW-0472">Membrane</keyword>
<dbReference type="Pfam" id="PF00903">
    <property type="entry name" value="Glyoxalase"/>
    <property type="match status" value="1"/>
</dbReference>
<dbReference type="EMBL" id="LVHI01000012">
    <property type="protein sequence ID" value="OAK54198.1"/>
    <property type="molecule type" value="Genomic_DNA"/>
</dbReference>
<accession>A0A177YGF6</accession>
<keyword evidence="2" id="KW-1133">Transmembrane helix</keyword>
<dbReference type="Gene3D" id="3.10.180.10">
    <property type="entry name" value="2,3-Dihydroxybiphenyl 1,2-Dioxygenase, domain 1"/>
    <property type="match status" value="1"/>
</dbReference>
<protein>
    <submittedName>
        <fullName evidence="4">Glyoxalase</fullName>
    </submittedName>
</protein>
<evidence type="ECO:0000313" key="5">
    <source>
        <dbReference type="Proteomes" id="UP000077519"/>
    </source>
</evidence>
<evidence type="ECO:0000256" key="2">
    <source>
        <dbReference type="SAM" id="Phobius"/>
    </source>
</evidence>
<evidence type="ECO:0000256" key="1">
    <source>
        <dbReference type="ARBA" id="ARBA00022723"/>
    </source>
</evidence>
<dbReference type="AlphaFoldDB" id="A0A177YGF6"/>
<dbReference type="RefSeq" id="WP_068424099.1">
    <property type="nucleotide sequence ID" value="NZ_LVHI01000012.1"/>
</dbReference>
<dbReference type="InterPro" id="IPR037523">
    <property type="entry name" value="VOC_core"/>
</dbReference>
<comment type="caution">
    <text evidence="4">The sequence shown here is derived from an EMBL/GenBank/DDBJ whole genome shotgun (WGS) entry which is preliminary data.</text>
</comment>
<dbReference type="PROSITE" id="PS51819">
    <property type="entry name" value="VOC"/>
    <property type="match status" value="1"/>
</dbReference>
<organism evidence="4 5">
    <name type="scientific">Rhodococcoides kyotonense</name>
    <dbReference type="NCBI Taxonomy" id="398843"/>
    <lineage>
        <taxon>Bacteria</taxon>
        <taxon>Bacillati</taxon>
        <taxon>Actinomycetota</taxon>
        <taxon>Actinomycetes</taxon>
        <taxon>Mycobacteriales</taxon>
        <taxon>Nocardiaceae</taxon>
        <taxon>Rhodococcoides</taxon>
    </lineage>
</organism>
<proteinExistence type="predicted"/>
<evidence type="ECO:0000259" key="3">
    <source>
        <dbReference type="PROSITE" id="PS51819"/>
    </source>
</evidence>
<keyword evidence="5" id="KW-1185">Reference proteome</keyword>
<dbReference type="Proteomes" id="UP000077519">
    <property type="component" value="Unassembled WGS sequence"/>
</dbReference>
<keyword evidence="2" id="KW-0812">Transmembrane</keyword>
<dbReference type="PROSITE" id="PS00934">
    <property type="entry name" value="GLYOXALASE_I_1"/>
    <property type="match status" value="1"/>
</dbReference>
<dbReference type="InterPro" id="IPR018146">
    <property type="entry name" value="Glyoxalase_1_CS"/>
</dbReference>
<evidence type="ECO:0000313" key="4">
    <source>
        <dbReference type="EMBL" id="OAK54198.1"/>
    </source>
</evidence>
<gene>
    <name evidence="4" type="ORF">A3K89_01830</name>
</gene>
<dbReference type="PANTHER" id="PTHR21366:SF14">
    <property type="entry name" value="GLYOXALASE DOMAIN-CONTAINING PROTEIN 5"/>
    <property type="match status" value="1"/>
</dbReference>
<dbReference type="GO" id="GO:0046872">
    <property type="term" value="F:metal ion binding"/>
    <property type="evidence" value="ECO:0007669"/>
    <property type="project" value="UniProtKB-KW"/>
</dbReference>
<dbReference type="GO" id="GO:0004462">
    <property type="term" value="F:lactoylglutathione lyase activity"/>
    <property type="evidence" value="ECO:0007669"/>
    <property type="project" value="InterPro"/>
</dbReference>
<sequence>MAIAATDFHHVRITVSDIDVSRKFYDDVFGFDVAYEWDPNADEQTKKELWFLFGGVIYSFAGGLFGLRPVAPGEDRFDEDRAGLDHLSFAVATYDDLENAVATLDELGIRHEGIKSAGEGLSILEFRDPDNIALEISGPEK</sequence>
<keyword evidence="1" id="KW-0479">Metal-binding</keyword>
<dbReference type="InterPro" id="IPR004360">
    <property type="entry name" value="Glyas_Fos-R_dOase_dom"/>
</dbReference>
<feature type="transmembrane region" description="Helical" evidence="2">
    <location>
        <begin position="49"/>
        <end position="67"/>
    </location>
</feature>
<dbReference type="InterPro" id="IPR029068">
    <property type="entry name" value="Glyas_Bleomycin-R_OHBP_Dase"/>
</dbReference>
<dbReference type="SUPFAM" id="SSF54593">
    <property type="entry name" value="Glyoxalase/Bleomycin resistance protein/Dihydroxybiphenyl dioxygenase"/>
    <property type="match status" value="1"/>
</dbReference>